<proteinExistence type="predicted"/>
<evidence type="ECO:0000313" key="1">
    <source>
        <dbReference type="EMBL" id="RQP22819.1"/>
    </source>
</evidence>
<dbReference type="Proteomes" id="UP000267464">
    <property type="component" value="Unassembled WGS sequence"/>
</dbReference>
<dbReference type="InterPro" id="IPR018763">
    <property type="entry name" value="DUF2334"/>
</dbReference>
<dbReference type="CDD" id="cd11374">
    <property type="entry name" value="CE4_u10"/>
    <property type="match status" value="1"/>
</dbReference>
<dbReference type="Pfam" id="PF10096">
    <property type="entry name" value="DUF2334"/>
    <property type="match status" value="1"/>
</dbReference>
<evidence type="ECO:0000313" key="2">
    <source>
        <dbReference type="Proteomes" id="UP000267464"/>
    </source>
</evidence>
<dbReference type="SUPFAM" id="SSF88713">
    <property type="entry name" value="Glycoside hydrolase/deacetylase"/>
    <property type="match status" value="1"/>
</dbReference>
<organism evidence="1 2">
    <name type="scientific">Piscinibacter terrae</name>
    <dbReference type="NCBI Taxonomy" id="2496871"/>
    <lineage>
        <taxon>Bacteria</taxon>
        <taxon>Pseudomonadati</taxon>
        <taxon>Pseudomonadota</taxon>
        <taxon>Betaproteobacteria</taxon>
        <taxon>Burkholderiales</taxon>
        <taxon>Sphaerotilaceae</taxon>
        <taxon>Piscinibacter</taxon>
    </lineage>
</organism>
<dbReference type="RefSeq" id="WP_124542393.1">
    <property type="nucleotide sequence ID" value="NZ_QUSW01000006.1"/>
</dbReference>
<dbReference type="OrthoDB" id="9793440at2"/>
<reference evidence="1 2" key="2">
    <citation type="submission" date="2018-12" db="EMBL/GenBank/DDBJ databases">
        <title>Rhizobacter gummiphilus sp. nov., a rubber-degrading bacterium isolated from the soil of a botanical garden in Japan.</title>
        <authorList>
            <person name="Shunsuke S.S."/>
        </authorList>
    </citation>
    <scope>NUCLEOTIDE SEQUENCE [LARGE SCALE GENOMIC DNA]</scope>
    <source>
        <strain evidence="1 2">S-16</strain>
    </source>
</reference>
<reference evidence="1 2" key="1">
    <citation type="submission" date="2018-08" db="EMBL/GenBank/DDBJ databases">
        <authorList>
            <person name="Khan S.A."/>
            <person name="Jeon C.O."/>
            <person name="Chun B.H."/>
            <person name="Jeong S.E."/>
        </authorList>
    </citation>
    <scope>NUCLEOTIDE SEQUENCE [LARGE SCALE GENOMIC DNA]</scope>
    <source>
        <strain evidence="1 2">S-16</strain>
    </source>
</reference>
<keyword evidence="2" id="KW-1185">Reference proteome</keyword>
<name>A0A3N7JNY5_9BURK</name>
<dbReference type="GO" id="GO:0005975">
    <property type="term" value="P:carbohydrate metabolic process"/>
    <property type="evidence" value="ECO:0007669"/>
    <property type="project" value="InterPro"/>
</dbReference>
<comment type="caution">
    <text evidence="1">The sequence shown here is derived from an EMBL/GenBank/DDBJ whole genome shotgun (WGS) entry which is preliminary data.</text>
</comment>
<protein>
    <submittedName>
        <fullName evidence="1">DUF2334 domain-containing protein</fullName>
    </submittedName>
</protein>
<accession>A0A3N7JNY5</accession>
<gene>
    <name evidence="1" type="ORF">DZC73_21240</name>
</gene>
<dbReference type="Gene3D" id="3.20.20.370">
    <property type="entry name" value="Glycoside hydrolase/deacetylase"/>
    <property type="match status" value="1"/>
</dbReference>
<dbReference type="InterPro" id="IPR011330">
    <property type="entry name" value="Glyco_hydro/deAcase_b/a-brl"/>
</dbReference>
<dbReference type="EMBL" id="QUSW01000006">
    <property type="protein sequence ID" value="RQP22819.1"/>
    <property type="molecule type" value="Genomic_DNA"/>
</dbReference>
<dbReference type="AlphaFoldDB" id="A0A3N7JNY5"/>
<sequence>MKRALCVVLHDVANATLGQCERAIDAIHEVAPVPLTLLAVPRYHCEPSSQAFGWWLRERFWAGDEIALHGYTHLDDGTPRNFVDRIKRRHYTRGEGEFCDLPLPEAMRRLTAGVHWFHRQRLPLRGFVAPAWLLSEGTWEALRWIELSYTCTLRQLVLLPERRAVTSQSLVYSTATAWRRQASRGWNAAVAATLRSNPLLRLELHPHDVEHADIRRSWQGLLERHLADRHALTLSSVADQFRAETDWDSLGSGMDLEAADRRVALEAHPGSRH</sequence>